<dbReference type="AlphaFoldDB" id="A0A1G4TWK3"/>
<dbReference type="InterPro" id="IPR036188">
    <property type="entry name" value="FAD/NAD-bd_sf"/>
</dbReference>
<reference evidence="8" key="1">
    <citation type="submission" date="2016-10" db="EMBL/GenBank/DDBJ databases">
        <authorList>
            <person name="Varghese N."/>
            <person name="Submissions S."/>
        </authorList>
    </citation>
    <scope>NUCLEOTIDE SEQUENCE [LARGE SCALE GENOMIC DNA]</scope>
    <source>
        <strain evidence="8">CGMCC 1.8946</strain>
    </source>
</reference>
<keyword evidence="3" id="KW-0285">Flavoprotein</keyword>
<gene>
    <name evidence="7" type="ORF">SAMN04487970_106815</name>
</gene>
<evidence type="ECO:0000259" key="6">
    <source>
        <dbReference type="Pfam" id="PF07992"/>
    </source>
</evidence>
<name>A0A1G4TWK3_9BACL</name>
<dbReference type="Pfam" id="PF07992">
    <property type="entry name" value="Pyr_redox_2"/>
    <property type="match status" value="1"/>
</dbReference>
<dbReference type="InterPro" id="IPR051169">
    <property type="entry name" value="NADH-Q_oxidoreductase"/>
</dbReference>
<evidence type="ECO:0000313" key="8">
    <source>
        <dbReference type="Proteomes" id="UP000198601"/>
    </source>
</evidence>
<sequence length="392" mass="42110">MAKQILILGGGYGGLLSALTARKYMTAEEATITVVNRFPTHQIITELHRLAVGNLAEKAVALPLEKLLRGKNVNLQIDTVEEIRPDQKEVLMASGKTYDYDVLVIALGSETAFFGIPGLKEHSFVLKSVNDANRLRAHVEARIDEYSRTKNKADATFVVGGGGLTGIELVGEFADMLPKLCRSKGVDFNDISLYTVEAGPSILAGFAPELVERAQTSLEKRGVKFLTGVAITEMQETTVFLKDGSSIETNTLVWTGGVQGNSVVANCGIEVNRGRATVTENLQSTSHKDIFLAGDSAVVMGNEGRPYPPTAQLAWQMGETIGHNIFASFNGAPMDTFTPVFSGTLASLGRKDAIGTVGGNQTRLKGLPASLMKEGSNIRYLTHINGLFTLAY</sequence>
<keyword evidence="4" id="KW-0274">FAD</keyword>
<evidence type="ECO:0000313" key="7">
    <source>
        <dbReference type="EMBL" id="SCW84959.1"/>
    </source>
</evidence>
<evidence type="ECO:0000256" key="5">
    <source>
        <dbReference type="ARBA" id="ARBA00023002"/>
    </source>
</evidence>
<accession>A0A1G4TWK3</accession>
<comment type="similarity">
    <text evidence="2">Belongs to the NADH dehydrogenase family.</text>
</comment>
<dbReference type="GO" id="GO:0003955">
    <property type="term" value="F:NAD(P)H dehydrogenase (quinone) activity"/>
    <property type="evidence" value="ECO:0007669"/>
    <property type="project" value="TreeGrafter"/>
</dbReference>
<keyword evidence="8" id="KW-1185">Reference proteome</keyword>
<dbReference type="EMBL" id="FMTT01000068">
    <property type="protein sequence ID" value="SCW84959.1"/>
    <property type="molecule type" value="Genomic_DNA"/>
</dbReference>
<evidence type="ECO:0000256" key="2">
    <source>
        <dbReference type="ARBA" id="ARBA00005272"/>
    </source>
</evidence>
<dbReference type="RefSeq" id="WP_090676840.1">
    <property type="nucleotide sequence ID" value="NZ_FMTT01000068.1"/>
</dbReference>
<dbReference type="PANTHER" id="PTHR42913">
    <property type="entry name" value="APOPTOSIS-INDUCING FACTOR 1"/>
    <property type="match status" value="1"/>
</dbReference>
<dbReference type="Proteomes" id="UP000198601">
    <property type="component" value="Unassembled WGS sequence"/>
</dbReference>
<proteinExistence type="inferred from homology"/>
<evidence type="ECO:0000256" key="4">
    <source>
        <dbReference type="ARBA" id="ARBA00022827"/>
    </source>
</evidence>
<keyword evidence="5" id="KW-0560">Oxidoreductase</keyword>
<comment type="cofactor">
    <cofactor evidence="1">
        <name>FAD</name>
        <dbReference type="ChEBI" id="CHEBI:57692"/>
    </cofactor>
</comment>
<dbReference type="Gene3D" id="3.50.50.100">
    <property type="match status" value="1"/>
</dbReference>
<dbReference type="PANTHER" id="PTHR42913:SF3">
    <property type="entry name" value="64 KDA MITOCHONDRIAL NADH DEHYDROGENASE (EUROFUNG)"/>
    <property type="match status" value="1"/>
</dbReference>
<dbReference type="GO" id="GO:0019646">
    <property type="term" value="P:aerobic electron transport chain"/>
    <property type="evidence" value="ECO:0007669"/>
    <property type="project" value="TreeGrafter"/>
</dbReference>
<dbReference type="InterPro" id="IPR023753">
    <property type="entry name" value="FAD/NAD-binding_dom"/>
</dbReference>
<feature type="domain" description="FAD/NAD(P)-binding" evidence="6">
    <location>
        <begin position="4"/>
        <end position="318"/>
    </location>
</feature>
<organism evidence="7 8">
    <name type="scientific">Paenibacillus tianmuensis</name>
    <dbReference type="NCBI Taxonomy" id="624147"/>
    <lineage>
        <taxon>Bacteria</taxon>
        <taxon>Bacillati</taxon>
        <taxon>Bacillota</taxon>
        <taxon>Bacilli</taxon>
        <taxon>Bacillales</taxon>
        <taxon>Paenibacillaceae</taxon>
        <taxon>Paenibacillus</taxon>
    </lineage>
</organism>
<dbReference type="PRINTS" id="PR00411">
    <property type="entry name" value="PNDRDTASEI"/>
</dbReference>
<dbReference type="PRINTS" id="PR00368">
    <property type="entry name" value="FADPNR"/>
</dbReference>
<dbReference type="SUPFAM" id="SSF51905">
    <property type="entry name" value="FAD/NAD(P)-binding domain"/>
    <property type="match status" value="2"/>
</dbReference>
<protein>
    <submittedName>
        <fullName evidence="7">NADH dehydrogenase</fullName>
    </submittedName>
</protein>
<evidence type="ECO:0000256" key="3">
    <source>
        <dbReference type="ARBA" id="ARBA00022630"/>
    </source>
</evidence>
<dbReference type="OrthoDB" id="9781621at2"/>
<evidence type="ECO:0000256" key="1">
    <source>
        <dbReference type="ARBA" id="ARBA00001974"/>
    </source>
</evidence>
<dbReference type="STRING" id="624147.SAMN04487970_106815"/>